<sequence length="96" mass="10618">MSKLVKQLMMDNLQSRLQDVGDVFVVSLGQLDAQKTTDLRLTLRKKNISLQLIKNALAKRVLAETPLAPALENLSGMLALCWGGEDVVDLAKELNR</sequence>
<gene>
    <name evidence="2" type="ORF">S01H1_06387</name>
</gene>
<dbReference type="SUPFAM" id="SSF160369">
    <property type="entry name" value="Ribosomal protein L10-like"/>
    <property type="match status" value="1"/>
</dbReference>
<dbReference type="EMBL" id="BARS01003302">
    <property type="protein sequence ID" value="GAF80748.1"/>
    <property type="molecule type" value="Genomic_DNA"/>
</dbReference>
<evidence type="ECO:0000256" key="1">
    <source>
        <dbReference type="ARBA" id="ARBA00008889"/>
    </source>
</evidence>
<dbReference type="AlphaFoldDB" id="X0SI65"/>
<evidence type="ECO:0000313" key="2">
    <source>
        <dbReference type="EMBL" id="GAF80748.1"/>
    </source>
</evidence>
<dbReference type="Gene3D" id="3.30.70.1730">
    <property type="match status" value="1"/>
</dbReference>
<proteinExistence type="inferred from homology"/>
<feature type="non-terminal residue" evidence="2">
    <location>
        <position position="96"/>
    </location>
</feature>
<dbReference type="InterPro" id="IPR043141">
    <property type="entry name" value="Ribosomal_uL10-like_sf"/>
</dbReference>
<name>X0SI65_9ZZZZ</name>
<dbReference type="Pfam" id="PF00466">
    <property type="entry name" value="Ribosomal_L10"/>
    <property type="match status" value="1"/>
</dbReference>
<comment type="caution">
    <text evidence="2">The sequence shown here is derived from an EMBL/GenBank/DDBJ whole genome shotgun (WGS) entry which is preliminary data.</text>
</comment>
<comment type="similarity">
    <text evidence="1">Belongs to the universal ribosomal protein uL10 family.</text>
</comment>
<dbReference type="InterPro" id="IPR001790">
    <property type="entry name" value="Ribosomal_uL10"/>
</dbReference>
<accession>X0SI65</accession>
<evidence type="ECO:0008006" key="3">
    <source>
        <dbReference type="Google" id="ProtNLM"/>
    </source>
</evidence>
<reference evidence="2" key="1">
    <citation type="journal article" date="2014" name="Front. Microbiol.">
        <title>High frequency of phylogenetically diverse reductive dehalogenase-homologous genes in deep subseafloor sedimentary metagenomes.</title>
        <authorList>
            <person name="Kawai M."/>
            <person name="Futagami T."/>
            <person name="Toyoda A."/>
            <person name="Takaki Y."/>
            <person name="Nishi S."/>
            <person name="Hori S."/>
            <person name="Arai W."/>
            <person name="Tsubouchi T."/>
            <person name="Morono Y."/>
            <person name="Uchiyama I."/>
            <person name="Ito T."/>
            <person name="Fujiyama A."/>
            <person name="Inagaki F."/>
            <person name="Takami H."/>
        </authorList>
    </citation>
    <scope>NUCLEOTIDE SEQUENCE</scope>
    <source>
        <strain evidence="2">Expedition CK06-06</strain>
    </source>
</reference>
<protein>
    <recommendedName>
        <fullName evidence="3">50S ribosomal protein L10</fullName>
    </recommendedName>
</protein>
<organism evidence="2">
    <name type="scientific">marine sediment metagenome</name>
    <dbReference type="NCBI Taxonomy" id="412755"/>
    <lineage>
        <taxon>unclassified sequences</taxon>
        <taxon>metagenomes</taxon>
        <taxon>ecological metagenomes</taxon>
    </lineage>
</organism>